<keyword evidence="11" id="KW-1185">Reference proteome</keyword>
<evidence type="ECO:0000256" key="8">
    <source>
        <dbReference type="SAM" id="MobiDB-lite"/>
    </source>
</evidence>
<keyword evidence="4" id="KW-1003">Cell membrane</keyword>
<feature type="transmembrane region" description="Helical" evidence="9">
    <location>
        <begin position="288"/>
        <end position="312"/>
    </location>
</feature>
<dbReference type="PANTHER" id="PTHR21716:SF53">
    <property type="entry name" value="PERMEASE PERM-RELATED"/>
    <property type="match status" value="1"/>
</dbReference>
<comment type="subcellular location">
    <subcellularLocation>
        <location evidence="1">Cell membrane</location>
        <topology evidence="1">Multi-pass membrane protein</topology>
    </subcellularLocation>
</comment>
<dbReference type="EMBL" id="JACOPD010000010">
    <property type="protein sequence ID" value="MBC5681761.1"/>
    <property type="molecule type" value="Genomic_DNA"/>
</dbReference>
<evidence type="ECO:0000256" key="4">
    <source>
        <dbReference type="ARBA" id="ARBA00022475"/>
    </source>
</evidence>
<comment type="similarity">
    <text evidence="2">Belongs to the autoinducer-2 exporter (AI-2E) (TC 2.A.86) family.</text>
</comment>
<keyword evidence="7 9" id="KW-0472">Membrane</keyword>
<name>A0ABR7G2U8_9FIRM</name>
<evidence type="ECO:0000313" key="11">
    <source>
        <dbReference type="Proteomes" id="UP000628463"/>
    </source>
</evidence>
<feature type="transmembrane region" description="Helical" evidence="9">
    <location>
        <begin position="91"/>
        <end position="117"/>
    </location>
</feature>
<gene>
    <name evidence="10" type="ORF">H8S01_12440</name>
</gene>
<feature type="transmembrane region" description="Helical" evidence="9">
    <location>
        <begin position="138"/>
        <end position="161"/>
    </location>
</feature>
<dbReference type="Proteomes" id="UP000628463">
    <property type="component" value="Unassembled WGS sequence"/>
</dbReference>
<dbReference type="Pfam" id="PF01594">
    <property type="entry name" value="AI-2E_transport"/>
    <property type="match status" value="1"/>
</dbReference>
<feature type="compositionally biased region" description="Basic and acidic residues" evidence="8">
    <location>
        <begin position="1"/>
        <end position="17"/>
    </location>
</feature>
<feature type="transmembrane region" description="Helical" evidence="9">
    <location>
        <begin position="58"/>
        <end position="79"/>
    </location>
</feature>
<feature type="transmembrane region" description="Helical" evidence="9">
    <location>
        <begin position="343"/>
        <end position="369"/>
    </location>
</feature>
<accession>A0ABR7G2U8</accession>
<feature type="transmembrane region" description="Helical" evidence="9">
    <location>
        <begin position="318"/>
        <end position="336"/>
    </location>
</feature>
<comment type="caution">
    <text evidence="10">The sequence shown here is derived from an EMBL/GenBank/DDBJ whole genome shotgun (WGS) entry which is preliminary data.</text>
</comment>
<dbReference type="InterPro" id="IPR002549">
    <property type="entry name" value="AI-2E-like"/>
</dbReference>
<dbReference type="PANTHER" id="PTHR21716">
    <property type="entry name" value="TRANSMEMBRANE PROTEIN"/>
    <property type="match status" value="1"/>
</dbReference>
<evidence type="ECO:0000256" key="1">
    <source>
        <dbReference type="ARBA" id="ARBA00004651"/>
    </source>
</evidence>
<feature type="transmembrane region" description="Helical" evidence="9">
    <location>
        <begin position="389"/>
        <end position="420"/>
    </location>
</feature>
<keyword evidence="3" id="KW-0813">Transport</keyword>
<evidence type="ECO:0000256" key="2">
    <source>
        <dbReference type="ARBA" id="ARBA00009773"/>
    </source>
</evidence>
<evidence type="ECO:0000256" key="7">
    <source>
        <dbReference type="ARBA" id="ARBA00023136"/>
    </source>
</evidence>
<evidence type="ECO:0000256" key="9">
    <source>
        <dbReference type="SAM" id="Phobius"/>
    </source>
</evidence>
<sequence>MLHKKSQDKTSEHDKLTNDANSDDAVDEAVHYNKSNDDNDSADNDNNNHRFFIPNSKYSTIVIYALLFVVGTILIYKFIGTFNQTMHFIGSILNLISPFIVGAFIAFILFPLVKLLFRKLFKDVLNMKSDKAAKYLSITTAYIIAIGAITILLVFVIPQIYESITEITEQLPVWYNSALEFVGNFENNHQNLGEYVDFNMINERIETALPNIFNYLTGIMSNLIPVIFSTGMAIVKGIISFIISIMVSVYMISDHKNLFYQGKRLIYAILPYKPANTLRNVLRESGRIFTSFIFGKALDSLIIGIICFIAMVIFRFPYAVLISVVVGITNMIPYFGPYIGGAVGFLFILIVSPFKALLFALLILVIQQFDGLYLGPKILGDKTGLKPLWVIFSITVGGSLFGVLGMFLGVPCVAVLGYILNQVVTHFLGKKNITVTPYDSHDRI</sequence>
<evidence type="ECO:0000256" key="5">
    <source>
        <dbReference type="ARBA" id="ARBA00022692"/>
    </source>
</evidence>
<proteinExistence type="inferred from homology"/>
<evidence type="ECO:0000256" key="3">
    <source>
        <dbReference type="ARBA" id="ARBA00022448"/>
    </source>
</evidence>
<protein>
    <submittedName>
        <fullName evidence="10">AI-2E family transporter</fullName>
    </submittedName>
</protein>
<evidence type="ECO:0000313" key="10">
    <source>
        <dbReference type="EMBL" id="MBC5681761.1"/>
    </source>
</evidence>
<dbReference type="RefSeq" id="WP_186837383.1">
    <property type="nucleotide sequence ID" value="NZ_JACOPD010000010.1"/>
</dbReference>
<feature type="transmembrane region" description="Helical" evidence="9">
    <location>
        <begin position="223"/>
        <end position="252"/>
    </location>
</feature>
<keyword evidence="6 9" id="KW-1133">Transmembrane helix</keyword>
<evidence type="ECO:0000256" key="6">
    <source>
        <dbReference type="ARBA" id="ARBA00022989"/>
    </source>
</evidence>
<organism evidence="10 11">
    <name type="scientific">Lachnospira hominis</name>
    <name type="common">ex Liu et al. 2021</name>
    <dbReference type="NCBI Taxonomy" id="2763051"/>
    <lineage>
        <taxon>Bacteria</taxon>
        <taxon>Bacillati</taxon>
        <taxon>Bacillota</taxon>
        <taxon>Clostridia</taxon>
        <taxon>Lachnospirales</taxon>
        <taxon>Lachnospiraceae</taxon>
        <taxon>Lachnospira</taxon>
    </lineage>
</organism>
<reference evidence="10 11" key="1">
    <citation type="submission" date="2020-08" db="EMBL/GenBank/DDBJ databases">
        <title>Genome public.</title>
        <authorList>
            <person name="Liu C."/>
            <person name="Sun Q."/>
        </authorList>
    </citation>
    <scope>NUCLEOTIDE SEQUENCE [LARGE SCALE GENOMIC DNA]</scope>
    <source>
        <strain evidence="10 11">NSJ-43</strain>
    </source>
</reference>
<feature type="region of interest" description="Disordered" evidence="8">
    <location>
        <begin position="1"/>
        <end position="23"/>
    </location>
</feature>
<keyword evidence="5 9" id="KW-0812">Transmembrane</keyword>